<name>A0ABD5RPN2_9EURY</name>
<feature type="transmembrane region" description="Helical" evidence="1">
    <location>
        <begin position="15"/>
        <end position="44"/>
    </location>
</feature>
<keyword evidence="1" id="KW-0472">Membrane</keyword>
<evidence type="ECO:0000313" key="3">
    <source>
        <dbReference type="Proteomes" id="UP001596099"/>
    </source>
</evidence>
<keyword evidence="1" id="KW-0812">Transmembrane</keyword>
<organism evidence="2 3">
    <name type="scientific">Halomarina salina</name>
    <dbReference type="NCBI Taxonomy" id="1872699"/>
    <lineage>
        <taxon>Archaea</taxon>
        <taxon>Methanobacteriati</taxon>
        <taxon>Methanobacteriota</taxon>
        <taxon>Stenosarchaea group</taxon>
        <taxon>Halobacteria</taxon>
        <taxon>Halobacteriales</taxon>
        <taxon>Natronomonadaceae</taxon>
        <taxon>Halomarina</taxon>
    </lineage>
</organism>
<reference evidence="2 3" key="1">
    <citation type="journal article" date="2019" name="Int. J. Syst. Evol. Microbiol.">
        <title>The Global Catalogue of Microorganisms (GCM) 10K type strain sequencing project: providing services to taxonomists for standard genome sequencing and annotation.</title>
        <authorList>
            <consortium name="The Broad Institute Genomics Platform"/>
            <consortium name="The Broad Institute Genome Sequencing Center for Infectious Disease"/>
            <person name="Wu L."/>
            <person name="Ma J."/>
        </authorList>
    </citation>
    <scope>NUCLEOTIDE SEQUENCE [LARGE SCALE GENOMIC DNA]</scope>
    <source>
        <strain evidence="2 3">CGMCC 1.12543</strain>
    </source>
</reference>
<comment type="caution">
    <text evidence="2">The sequence shown here is derived from an EMBL/GenBank/DDBJ whole genome shotgun (WGS) entry which is preliminary data.</text>
</comment>
<keyword evidence="1" id="KW-1133">Transmembrane helix</keyword>
<dbReference type="Proteomes" id="UP001596099">
    <property type="component" value="Unassembled WGS sequence"/>
</dbReference>
<feature type="transmembrane region" description="Helical" evidence="1">
    <location>
        <begin position="56"/>
        <end position="76"/>
    </location>
</feature>
<proteinExistence type="predicted"/>
<accession>A0ABD5RPN2</accession>
<sequence length="107" mass="11316">MDTREIRALVGEWGLLLVGIGGAILVTVLLGPSLITVFFGLAALAGGCGIAGRRRYIYYLLPVIGAFSLLIAGVYYTRNADTIYAILLGVLGVVATLRGIQAIRVLH</sequence>
<feature type="transmembrane region" description="Helical" evidence="1">
    <location>
        <begin position="82"/>
        <end position="100"/>
    </location>
</feature>
<dbReference type="AlphaFoldDB" id="A0ABD5RPN2"/>
<evidence type="ECO:0000313" key="2">
    <source>
        <dbReference type="EMBL" id="MFC5972471.1"/>
    </source>
</evidence>
<dbReference type="RefSeq" id="WP_247415822.1">
    <property type="nucleotide sequence ID" value="NZ_JALLGW010000001.1"/>
</dbReference>
<gene>
    <name evidence="2" type="ORF">ACFPYI_14115</name>
</gene>
<keyword evidence="3" id="KW-1185">Reference proteome</keyword>
<evidence type="ECO:0000256" key="1">
    <source>
        <dbReference type="SAM" id="Phobius"/>
    </source>
</evidence>
<dbReference type="EMBL" id="JBHSQH010000001">
    <property type="protein sequence ID" value="MFC5972471.1"/>
    <property type="molecule type" value="Genomic_DNA"/>
</dbReference>
<protein>
    <submittedName>
        <fullName evidence="2">Uncharacterized protein</fullName>
    </submittedName>
</protein>